<name>A0A4R3YLJ5_9GAMM</name>
<comment type="caution">
    <text evidence="2">The sequence shown here is derived from an EMBL/GenBank/DDBJ whole genome shotgun (WGS) entry which is preliminary data.</text>
</comment>
<evidence type="ECO:0008006" key="4">
    <source>
        <dbReference type="Google" id="ProtNLM"/>
    </source>
</evidence>
<gene>
    <name evidence="2" type="ORF">EC912_10734</name>
</gene>
<keyword evidence="3" id="KW-1185">Reference proteome</keyword>
<sequence length="155" mass="17238">MFRFMLFALLFTVSSVALAGQSRYVDAINYPSDEASWDRFYDLADRLDKSFDFICGDTFCEGDYGNLRSMNFTCSVDRLSGTMGECLWTFAGGYENVDGKSGEVVSYARIFSCRAPLAPHTPVEAFYAALEGRNPIDETLPGTQTTIYEGLTDCL</sequence>
<evidence type="ECO:0000313" key="2">
    <source>
        <dbReference type="EMBL" id="TCV92328.1"/>
    </source>
</evidence>
<reference evidence="2 3" key="1">
    <citation type="submission" date="2019-03" db="EMBL/GenBank/DDBJ databases">
        <title>Above-ground endophytic microbial communities from plants in different locations in the United States.</title>
        <authorList>
            <person name="Frank C."/>
        </authorList>
    </citation>
    <scope>NUCLEOTIDE SEQUENCE [LARGE SCALE GENOMIC DNA]</scope>
    <source>
        <strain evidence="2 3">LP_13_YM</strain>
    </source>
</reference>
<dbReference type="AlphaFoldDB" id="A0A4R3YLJ5"/>
<dbReference type="Proteomes" id="UP000295645">
    <property type="component" value="Unassembled WGS sequence"/>
</dbReference>
<keyword evidence="1" id="KW-0732">Signal</keyword>
<organism evidence="2 3">
    <name type="scientific">Luteibacter rhizovicinus</name>
    <dbReference type="NCBI Taxonomy" id="242606"/>
    <lineage>
        <taxon>Bacteria</taxon>
        <taxon>Pseudomonadati</taxon>
        <taxon>Pseudomonadota</taxon>
        <taxon>Gammaproteobacteria</taxon>
        <taxon>Lysobacterales</taxon>
        <taxon>Rhodanobacteraceae</taxon>
        <taxon>Luteibacter</taxon>
    </lineage>
</organism>
<feature type="signal peptide" evidence="1">
    <location>
        <begin position="1"/>
        <end position="19"/>
    </location>
</feature>
<evidence type="ECO:0000313" key="3">
    <source>
        <dbReference type="Proteomes" id="UP000295645"/>
    </source>
</evidence>
<proteinExistence type="predicted"/>
<protein>
    <recommendedName>
        <fullName evidence="4">Secreted protein</fullName>
    </recommendedName>
</protein>
<evidence type="ECO:0000256" key="1">
    <source>
        <dbReference type="SAM" id="SignalP"/>
    </source>
</evidence>
<dbReference type="EMBL" id="SMCS01000007">
    <property type="protein sequence ID" value="TCV92328.1"/>
    <property type="molecule type" value="Genomic_DNA"/>
</dbReference>
<dbReference type="RefSeq" id="WP_243649315.1">
    <property type="nucleotide sequence ID" value="NZ_SMCS01000007.1"/>
</dbReference>
<feature type="chain" id="PRO_5020909080" description="Secreted protein" evidence="1">
    <location>
        <begin position="20"/>
        <end position="155"/>
    </location>
</feature>
<accession>A0A4R3YLJ5</accession>